<evidence type="ECO:0000313" key="2">
    <source>
        <dbReference type="Proteomes" id="UP001443914"/>
    </source>
</evidence>
<sequence>MTGCWAIWEARNKYAFEGRHVEVEIVIRRISDFIREMRETVEKNEATKVDISGSSGWACPGEGLLKVKVDTGMKEGIETGTRVICRDSEGKVQWNWQFREKRCLIQQKRNSWRSSLDCGRKVAGR</sequence>
<organism evidence="1 2">
    <name type="scientific">Saponaria officinalis</name>
    <name type="common">Common soapwort</name>
    <name type="synonym">Lychnis saponaria</name>
    <dbReference type="NCBI Taxonomy" id="3572"/>
    <lineage>
        <taxon>Eukaryota</taxon>
        <taxon>Viridiplantae</taxon>
        <taxon>Streptophyta</taxon>
        <taxon>Embryophyta</taxon>
        <taxon>Tracheophyta</taxon>
        <taxon>Spermatophyta</taxon>
        <taxon>Magnoliopsida</taxon>
        <taxon>eudicotyledons</taxon>
        <taxon>Gunneridae</taxon>
        <taxon>Pentapetalae</taxon>
        <taxon>Caryophyllales</taxon>
        <taxon>Caryophyllaceae</taxon>
        <taxon>Caryophylleae</taxon>
        <taxon>Saponaria</taxon>
    </lineage>
</organism>
<dbReference type="Proteomes" id="UP001443914">
    <property type="component" value="Unassembled WGS sequence"/>
</dbReference>
<keyword evidence="2" id="KW-1185">Reference proteome</keyword>
<dbReference type="AlphaFoldDB" id="A0AAW1MLU7"/>
<gene>
    <name evidence="1" type="ORF">RND81_02G097900</name>
</gene>
<evidence type="ECO:0000313" key="1">
    <source>
        <dbReference type="EMBL" id="KAK9749030.1"/>
    </source>
</evidence>
<comment type="caution">
    <text evidence="1">The sequence shown here is derived from an EMBL/GenBank/DDBJ whole genome shotgun (WGS) entry which is preliminary data.</text>
</comment>
<name>A0AAW1MLU7_SAPOF</name>
<proteinExistence type="predicted"/>
<reference evidence="1" key="1">
    <citation type="submission" date="2024-03" db="EMBL/GenBank/DDBJ databases">
        <title>WGS assembly of Saponaria officinalis var. Norfolk2.</title>
        <authorList>
            <person name="Jenkins J."/>
            <person name="Shu S."/>
            <person name="Grimwood J."/>
            <person name="Barry K."/>
            <person name="Goodstein D."/>
            <person name="Schmutz J."/>
            <person name="Leebens-Mack J."/>
            <person name="Osbourn A."/>
        </authorList>
    </citation>
    <scope>NUCLEOTIDE SEQUENCE [LARGE SCALE GENOMIC DNA]</scope>
    <source>
        <strain evidence="1">JIC</strain>
    </source>
</reference>
<dbReference type="EMBL" id="JBDFQZ010000002">
    <property type="protein sequence ID" value="KAK9749030.1"/>
    <property type="molecule type" value="Genomic_DNA"/>
</dbReference>
<accession>A0AAW1MLU7</accession>
<protein>
    <submittedName>
        <fullName evidence="1">Uncharacterized protein</fullName>
    </submittedName>
</protein>